<feature type="transmembrane region" description="Helical" evidence="3">
    <location>
        <begin position="12"/>
        <end position="30"/>
    </location>
</feature>
<protein>
    <recommendedName>
        <fullName evidence="4">FtsK domain-containing protein</fullName>
    </recommendedName>
</protein>
<dbReference type="SUPFAM" id="SSF52540">
    <property type="entry name" value="P-loop containing nucleoside triphosphate hydrolases"/>
    <property type="match status" value="1"/>
</dbReference>
<keyword evidence="3" id="KW-1133">Transmembrane helix</keyword>
<evidence type="ECO:0000256" key="3">
    <source>
        <dbReference type="SAM" id="Phobius"/>
    </source>
</evidence>
<dbReference type="EMBL" id="AP023359">
    <property type="protein sequence ID" value="BCJ65091.1"/>
    <property type="molecule type" value="Genomic_DNA"/>
</dbReference>
<dbReference type="InterPro" id="IPR002543">
    <property type="entry name" value="FtsK_dom"/>
</dbReference>
<evidence type="ECO:0000256" key="2">
    <source>
        <dbReference type="SAM" id="MobiDB-lite"/>
    </source>
</evidence>
<organism evidence="5 6">
    <name type="scientific">Polymorphospora rubra</name>
    <dbReference type="NCBI Taxonomy" id="338584"/>
    <lineage>
        <taxon>Bacteria</taxon>
        <taxon>Bacillati</taxon>
        <taxon>Actinomycetota</taxon>
        <taxon>Actinomycetes</taxon>
        <taxon>Micromonosporales</taxon>
        <taxon>Micromonosporaceae</taxon>
        <taxon>Polymorphospora</taxon>
    </lineage>
</organism>
<keyword evidence="6" id="KW-1185">Reference proteome</keyword>
<accession>A0A810MVB5</accession>
<feature type="compositionally biased region" description="Basic and acidic residues" evidence="2">
    <location>
        <begin position="563"/>
        <end position="581"/>
    </location>
</feature>
<keyword evidence="3" id="KW-0812">Transmembrane</keyword>
<dbReference type="InterPro" id="IPR027417">
    <property type="entry name" value="P-loop_NTPase"/>
</dbReference>
<name>A0A810MVB5_9ACTN</name>
<keyword evidence="1" id="KW-0067">ATP-binding</keyword>
<feature type="binding site" evidence="1">
    <location>
        <begin position="264"/>
        <end position="271"/>
    </location>
    <ligand>
        <name>ATP</name>
        <dbReference type="ChEBI" id="CHEBI:30616"/>
    </ligand>
</feature>
<dbReference type="AlphaFoldDB" id="A0A810MVB5"/>
<proteinExistence type="predicted"/>
<reference evidence="5" key="1">
    <citation type="submission" date="2020-08" db="EMBL/GenBank/DDBJ databases">
        <title>Whole genome shotgun sequence of Polymorphospora rubra NBRC 101157.</title>
        <authorList>
            <person name="Komaki H."/>
            <person name="Tamura T."/>
        </authorList>
    </citation>
    <scope>NUCLEOTIDE SEQUENCE</scope>
    <source>
        <strain evidence="5">NBRC 101157</strain>
    </source>
</reference>
<keyword evidence="1" id="KW-0547">Nucleotide-binding</keyword>
<evidence type="ECO:0000256" key="1">
    <source>
        <dbReference type="PROSITE-ProRule" id="PRU00289"/>
    </source>
</evidence>
<sequence length="705" mass="75861">MVDGQGSWDRVAGGVVATVGPLVAAGVGAAVGVPGWVPAALAAAGTAGVVLRDHRQRRPWSERAFRAATGLAIGAWTTWSTITEPWHTANLVAGAFAATMALFTAPAFLADDEASSDSTTPEPAKATTRISDRAQKWKTRIEQQARVQDIEILSEEDWRTGSGFTLTIAFSEESGDGWSQVEDAKVRLARAGNLPKGCVIGVEEGEYQGTAIVRIPTRYAMADDVPLPDDTHELSIWGDFPIGQLEDGAPADINLRQAAALIGGMRGKGKTTLQEVMIAHMLRMPDTLVWVADLNGGGLASKFMLPYVRGQMGRPVIDWVAATPDEVTKMATVAANIARDRKAAYAALKADSDQPGLLPVSPDLPQIVIVVDESAEVEKNPKTRAAMDALCEVLRIGRAEGANVIFSALRATQDTLPIIVRKQTSLSICAYVEDAAEMNYVLPRAKVTPDALTYPGTMFMRRDDVSTIVRMIKVFLPKKGQLQRLAIATEHMRPELDLRGKEVGGKVYAERMQRLRPWLEVLGRGGDLSAVFGEGGTAAPTQVATEQAGGQPSRPVARTATIPDREDAAPQTPEERKAARDRARKGLRGFAAKLKVESMSAAALDDMMAQMEAELASVEPLPDEPGDQGQHDDEPDGANWHPELLVDLARDAGEAGIAPKDMFACLQERGVEVTEKTMYKWLRILVGKGKLRKVGSSPNTKYVVA</sequence>
<dbReference type="Gene3D" id="3.40.50.300">
    <property type="entry name" value="P-loop containing nucleotide triphosphate hydrolases"/>
    <property type="match status" value="1"/>
</dbReference>
<keyword evidence="3" id="KW-0472">Membrane</keyword>
<gene>
    <name evidence="5" type="ORF">Prubr_21120</name>
</gene>
<dbReference type="GO" id="GO:0005524">
    <property type="term" value="F:ATP binding"/>
    <property type="evidence" value="ECO:0007669"/>
    <property type="project" value="UniProtKB-UniRule"/>
</dbReference>
<feature type="region of interest" description="Disordered" evidence="2">
    <location>
        <begin position="542"/>
        <end position="583"/>
    </location>
</feature>
<feature type="region of interest" description="Disordered" evidence="2">
    <location>
        <begin position="619"/>
        <end position="640"/>
    </location>
</feature>
<feature type="domain" description="FtsK" evidence="4">
    <location>
        <begin position="248"/>
        <end position="439"/>
    </location>
</feature>
<evidence type="ECO:0000313" key="5">
    <source>
        <dbReference type="EMBL" id="BCJ65091.1"/>
    </source>
</evidence>
<dbReference type="GO" id="GO:0003677">
    <property type="term" value="F:DNA binding"/>
    <property type="evidence" value="ECO:0007669"/>
    <property type="project" value="InterPro"/>
</dbReference>
<dbReference type="RefSeq" id="WP_212824334.1">
    <property type="nucleotide sequence ID" value="NZ_AP023359.1"/>
</dbReference>
<dbReference type="PROSITE" id="PS50901">
    <property type="entry name" value="FTSK"/>
    <property type="match status" value="1"/>
</dbReference>
<evidence type="ECO:0000313" key="6">
    <source>
        <dbReference type="Proteomes" id="UP000680866"/>
    </source>
</evidence>
<dbReference type="KEGG" id="pry:Prubr_21120"/>
<evidence type="ECO:0000259" key="4">
    <source>
        <dbReference type="PROSITE" id="PS50901"/>
    </source>
</evidence>
<dbReference type="Proteomes" id="UP000680866">
    <property type="component" value="Chromosome"/>
</dbReference>